<dbReference type="PRINTS" id="PR00469">
    <property type="entry name" value="PNDRDTASEII"/>
</dbReference>
<dbReference type="Gene3D" id="3.30.390.30">
    <property type="match status" value="1"/>
</dbReference>
<dbReference type="FunFam" id="2.102.10.10:FF:000003">
    <property type="entry name" value="apoptosis-inducing factor 3 isoform X2"/>
    <property type="match status" value="1"/>
</dbReference>
<dbReference type="Gene3D" id="3.50.50.60">
    <property type="entry name" value="FAD/NAD(P)-binding domain"/>
    <property type="match status" value="2"/>
</dbReference>
<evidence type="ECO:0000256" key="1">
    <source>
        <dbReference type="ARBA" id="ARBA00001974"/>
    </source>
</evidence>
<dbReference type="Pfam" id="PF07992">
    <property type="entry name" value="Pyr_redox_2"/>
    <property type="match status" value="1"/>
</dbReference>
<dbReference type="Proteomes" id="UP000245119">
    <property type="component" value="Linkage Group LG4"/>
</dbReference>
<protein>
    <recommendedName>
        <fullName evidence="4">N-acetylglucosaminylphosphatidylinositol deacetylase</fullName>
        <ecNumber evidence="4">3.5.1.89</ecNumber>
    </recommendedName>
</protein>
<keyword evidence="9" id="KW-0560">Oxidoreductase</keyword>
<evidence type="ECO:0000259" key="12">
    <source>
        <dbReference type="PROSITE" id="PS51296"/>
    </source>
</evidence>
<evidence type="ECO:0000313" key="14">
    <source>
        <dbReference type="Proteomes" id="UP000245119"/>
    </source>
</evidence>
<organism evidence="13 14">
    <name type="scientific">Pomacea canaliculata</name>
    <name type="common">Golden apple snail</name>
    <dbReference type="NCBI Taxonomy" id="400727"/>
    <lineage>
        <taxon>Eukaryota</taxon>
        <taxon>Metazoa</taxon>
        <taxon>Spiralia</taxon>
        <taxon>Lophotrochozoa</taxon>
        <taxon>Mollusca</taxon>
        <taxon>Gastropoda</taxon>
        <taxon>Caenogastropoda</taxon>
        <taxon>Architaenioglossa</taxon>
        <taxon>Ampullarioidea</taxon>
        <taxon>Ampullariidae</taxon>
        <taxon>Pomacea</taxon>
    </lineage>
</organism>
<dbReference type="AlphaFoldDB" id="A0A2T7PD02"/>
<keyword evidence="5" id="KW-0285">Flavoprotein</keyword>
<dbReference type="GO" id="GO:0005737">
    <property type="term" value="C:cytoplasm"/>
    <property type="evidence" value="ECO:0007669"/>
    <property type="project" value="TreeGrafter"/>
</dbReference>
<gene>
    <name evidence="13" type="ORF">C0Q70_06727</name>
</gene>
<evidence type="ECO:0000256" key="10">
    <source>
        <dbReference type="ARBA" id="ARBA00023004"/>
    </source>
</evidence>
<keyword evidence="7" id="KW-0479">Metal-binding</keyword>
<accession>A0A2T7PD02</accession>
<keyword evidence="6" id="KW-0001">2Fe-2S</keyword>
<dbReference type="SUPFAM" id="SSF102588">
    <property type="entry name" value="LmbE-like"/>
    <property type="match status" value="1"/>
</dbReference>
<dbReference type="InterPro" id="IPR017941">
    <property type="entry name" value="Rieske_2Fe-2S"/>
</dbReference>
<evidence type="ECO:0000256" key="7">
    <source>
        <dbReference type="ARBA" id="ARBA00022723"/>
    </source>
</evidence>
<dbReference type="InterPro" id="IPR024078">
    <property type="entry name" value="LmbE-like_dom_sf"/>
</dbReference>
<dbReference type="SUPFAM" id="SSF51905">
    <property type="entry name" value="FAD/NAD(P)-binding domain"/>
    <property type="match status" value="2"/>
</dbReference>
<evidence type="ECO:0000256" key="4">
    <source>
        <dbReference type="ARBA" id="ARBA00012176"/>
    </source>
</evidence>
<dbReference type="InterPro" id="IPR036188">
    <property type="entry name" value="FAD/NAD-bd_sf"/>
</dbReference>
<keyword evidence="8" id="KW-0274">FAD</keyword>
<dbReference type="GO" id="GO:0000225">
    <property type="term" value="F:N-acetylglucosaminylphosphatidylinositol deacetylase activity"/>
    <property type="evidence" value="ECO:0007669"/>
    <property type="project" value="UniProtKB-EC"/>
</dbReference>
<comment type="caution">
    <text evidence="13">The sequence shown here is derived from an EMBL/GenBank/DDBJ whole genome shotgun (WGS) entry which is preliminary data.</text>
</comment>
<evidence type="ECO:0000256" key="6">
    <source>
        <dbReference type="ARBA" id="ARBA00022714"/>
    </source>
</evidence>
<dbReference type="Pfam" id="PF14759">
    <property type="entry name" value="Reductase_C"/>
    <property type="match status" value="1"/>
</dbReference>
<dbReference type="PRINTS" id="PR00368">
    <property type="entry name" value="FADPNR"/>
</dbReference>
<dbReference type="InterPro" id="IPR050446">
    <property type="entry name" value="FAD-oxidoreductase/Apoptosis"/>
</dbReference>
<dbReference type="Pfam" id="PF00355">
    <property type="entry name" value="Rieske"/>
    <property type="match status" value="1"/>
</dbReference>
<proteinExistence type="inferred from homology"/>
<dbReference type="Pfam" id="PF02585">
    <property type="entry name" value="PIG-L"/>
    <property type="match status" value="1"/>
</dbReference>
<keyword evidence="10" id="KW-0408">Iron</keyword>
<reference evidence="13 14" key="1">
    <citation type="submission" date="2018-04" db="EMBL/GenBank/DDBJ databases">
        <title>The genome of golden apple snail Pomacea canaliculata provides insight into stress tolerance and invasive adaptation.</title>
        <authorList>
            <person name="Liu C."/>
            <person name="Liu B."/>
            <person name="Ren Y."/>
            <person name="Zhang Y."/>
            <person name="Wang H."/>
            <person name="Li S."/>
            <person name="Jiang F."/>
            <person name="Yin L."/>
            <person name="Zhang G."/>
            <person name="Qian W."/>
            <person name="Fan W."/>
        </authorList>
    </citation>
    <scope>NUCLEOTIDE SEQUENCE [LARGE SCALE GENOMIC DNA]</scope>
    <source>
        <strain evidence="13">SZHN2017</strain>
        <tissue evidence="13">Muscle</tissue>
    </source>
</reference>
<dbReference type="OrthoDB" id="432169at2759"/>
<dbReference type="GO" id="GO:0051537">
    <property type="term" value="F:2 iron, 2 sulfur cluster binding"/>
    <property type="evidence" value="ECO:0007669"/>
    <property type="project" value="UniProtKB-KW"/>
</dbReference>
<keyword evidence="14" id="KW-1185">Reference proteome</keyword>
<dbReference type="PANTHER" id="PTHR43557">
    <property type="entry name" value="APOPTOSIS-INDUCING FACTOR 1"/>
    <property type="match status" value="1"/>
</dbReference>
<dbReference type="PROSITE" id="PS51296">
    <property type="entry name" value="RIESKE"/>
    <property type="match status" value="1"/>
</dbReference>
<evidence type="ECO:0000256" key="2">
    <source>
        <dbReference type="ARBA" id="ARBA00006066"/>
    </source>
</evidence>
<evidence type="ECO:0000313" key="13">
    <source>
        <dbReference type="EMBL" id="PVD31315.1"/>
    </source>
</evidence>
<dbReference type="STRING" id="400727.A0A2T7PD02"/>
<dbReference type="InterPro" id="IPR023753">
    <property type="entry name" value="FAD/NAD-binding_dom"/>
</dbReference>
<dbReference type="InterPro" id="IPR028202">
    <property type="entry name" value="Reductase_C"/>
</dbReference>
<dbReference type="InterPro" id="IPR036922">
    <property type="entry name" value="Rieske_2Fe-2S_sf"/>
</dbReference>
<dbReference type="SUPFAM" id="SSF50022">
    <property type="entry name" value="ISP domain"/>
    <property type="match status" value="1"/>
</dbReference>
<keyword evidence="11" id="KW-0411">Iron-sulfur</keyword>
<name>A0A2T7PD02_POMCA</name>
<dbReference type="SUPFAM" id="SSF55424">
    <property type="entry name" value="FAD/NAD-linked reductases, dimerisation (C-terminal) domain"/>
    <property type="match status" value="1"/>
</dbReference>
<comment type="cofactor">
    <cofactor evidence="1">
        <name>FAD</name>
        <dbReference type="ChEBI" id="CHEBI:57692"/>
    </cofactor>
</comment>
<evidence type="ECO:0000256" key="11">
    <source>
        <dbReference type="ARBA" id="ARBA00023014"/>
    </source>
</evidence>
<comment type="similarity">
    <text evidence="2">Belongs to the PIGL family.</text>
</comment>
<dbReference type="EC" id="3.5.1.89" evidence="4"/>
<dbReference type="Gene3D" id="2.102.10.10">
    <property type="entry name" value="Rieske [2Fe-2S] iron-sulphur domain"/>
    <property type="match status" value="1"/>
</dbReference>
<comment type="similarity">
    <text evidence="3">Belongs to the FAD-dependent oxidoreductase family.</text>
</comment>
<sequence>MQMLNPAKGIKEGVTRLCKTLVRSHITITGINTSFRVLSILIPSKLDSGGTSNNLKRSTLLRTPVAWRNETSALKQGYSWCQLRLLFSVTRTTRMGAKESKTRGGNVQGVNFAPREDTKPVYMSGCSTDTDSGNMASGVETVVCKVNDIGEGDAKEVQIGEHTALLVKENGNLYAVGNKCTHYGAPLSKGAYCNGVVRCPWHGACFNVKTGDIEDYPGLDSLPKFKVEVRSDEVVVTANPEDLKTSKRLKSMCRLDPRNKNTFVLVGGGAATATCAETLRQEGFTGRILVITKENNLPYDRPKLSKAMSSSAEAIALRKKEFYDEYGIEFTLGAEVTGVNTAKKKVTISDGSTISYNALLLATGGRPRTMTIPGQDLKNICVLRTPEDANYIAANSEGKNVVIIGSSFIGKFAILDSMEVTSCLAEKAKSVSVVDLIKVPFQLALGQQVGSVLQKMHEDKGVKFYFERGIKEFRGEDGHVTHAVLSDDTTLAADLCVLGIGVVPATDFLKDSSIKMTDRGFVTVDKYMKTNQSGVFAAGDIVEFPLFLNSNQQSNVQHWQMAHQHGRIAALNMLNKKVEIHSVPFFWTVMYGKSVRYTGYGHGYDDIVVHGDLSAPQFAAFYTKGDKVVAVASLAFDPIVSQAASLMEKGDTILKSEIHKLPDDPVADWPPDQVQKNIIDVVCRLKPEEVYTFDEYGVSGHKNHIAVHKAVREIFTNGTKLRGVKSVYFLQSVNILRKYLAIFDLPLVLLRESVIAVAAPGAVLQIEKAMLAHYTQLEWFRLLYIIFSRYMTINSFTRLDLKEDKLEETD</sequence>
<dbReference type="PANTHER" id="PTHR43557:SF2">
    <property type="entry name" value="RIESKE DOMAIN-CONTAINING PROTEIN-RELATED"/>
    <property type="match status" value="1"/>
</dbReference>
<evidence type="ECO:0000256" key="8">
    <source>
        <dbReference type="ARBA" id="ARBA00022827"/>
    </source>
</evidence>
<dbReference type="EMBL" id="PZQS01000004">
    <property type="protein sequence ID" value="PVD31315.1"/>
    <property type="molecule type" value="Genomic_DNA"/>
</dbReference>
<dbReference type="GO" id="GO:0046872">
    <property type="term" value="F:metal ion binding"/>
    <property type="evidence" value="ECO:0007669"/>
    <property type="project" value="UniProtKB-KW"/>
</dbReference>
<evidence type="ECO:0000256" key="5">
    <source>
        <dbReference type="ARBA" id="ARBA00022630"/>
    </source>
</evidence>
<dbReference type="InterPro" id="IPR003737">
    <property type="entry name" value="GlcNAc_PI_deacetylase-related"/>
</dbReference>
<evidence type="ECO:0000256" key="3">
    <source>
        <dbReference type="ARBA" id="ARBA00006442"/>
    </source>
</evidence>
<dbReference type="InterPro" id="IPR016156">
    <property type="entry name" value="FAD/NAD-linked_Rdtase_dimer_sf"/>
</dbReference>
<dbReference type="GO" id="GO:0016651">
    <property type="term" value="F:oxidoreductase activity, acting on NAD(P)H"/>
    <property type="evidence" value="ECO:0007669"/>
    <property type="project" value="TreeGrafter"/>
</dbReference>
<evidence type="ECO:0000256" key="9">
    <source>
        <dbReference type="ARBA" id="ARBA00023002"/>
    </source>
</evidence>
<feature type="domain" description="Rieske" evidence="12">
    <location>
        <begin position="141"/>
        <end position="236"/>
    </location>
</feature>
<dbReference type="CDD" id="cd03478">
    <property type="entry name" value="Rieske_AIFL_N"/>
    <property type="match status" value="1"/>
</dbReference>